<dbReference type="SMART" id="SM00014">
    <property type="entry name" value="acidPPc"/>
    <property type="match status" value="1"/>
</dbReference>
<feature type="chain" id="PRO_5045995808" evidence="7">
    <location>
        <begin position="33"/>
        <end position="204"/>
    </location>
</feature>
<accession>A0ABT1T5I5</accession>
<sequence length="204" mass="22490">MKFVCNKYFLLFFTVIQSITMLPCATSSLAQSQIQQFDDRVMLNLQQSRTPPQTDVMLFLSRTNMYGDIGVPAALLVGGIISNDSQMRQNSLYIASSTAVSYGLMVLIKHLVKRRRPFVQNINIVPVYRAGSTSFPSGHAATSFSTAMALSNAYPKWYVIAPSFLWAGSVSYSRMYLGVHYPTDVTAGAILGTGTALLLQPLKR</sequence>
<feature type="domain" description="Phosphatidic acid phosphatase type 2/haloperoxidase" evidence="8">
    <location>
        <begin position="92"/>
        <end position="200"/>
    </location>
</feature>
<evidence type="ECO:0000313" key="10">
    <source>
        <dbReference type="Proteomes" id="UP001204376"/>
    </source>
</evidence>
<evidence type="ECO:0000256" key="3">
    <source>
        <dbReference type="ARBA" id="ARBA00022692"/>
    </source>
</evidence>
<dbReference type="SUPFAM" id="SSF48317">
    <property type="entry name" value="Acid phosphatase/Vanadium-dependent haloperoxidase"/>
    <property type="match status" value="1"/>
</dbReference>
<feature type="signal peptide" evidence="7">
    <location>
        <begin position="1"/>
        <end position="32"/>
    </location>
</feature>
<dbReference type="EMBL" id="JANHOH010000003">
    <property type="protein sequence ID" value="MCQ6959526.1"/>
    <property type="molecule type" value="Genomic_DNA"/>
</dbReference>
<evidence type="ECO:0000256" key="1">
    <source>
        <dbReference type="ARBA" id="ARBA00004651"/>
    </source>
</evidence>
<dbReference type="PANTHER" id="PTHR14969:SF62">
    <property type="entry name" value="DECAPRENYLPHOSPHORYL-5-PHOSPHORIBOSE PHOSPHATASE RV3807C-RELATED"/>
    <property type="match status" value="1"/>
</dbReference>
<name>A0ABT1T5I5_9SPHI</name>
<keyword evidence="10" id="KW-1185">Reference proteome</keyword>
<evidence type="ECO:0000259" key="8">
    <source>
        <dbReference type="SMART" id="SM00014"/>
    </source>
</evidence>
<dbReference type="PANTHER" id="PTHR14969">
    <property type="entry name" value="SPHINGOSINE-1-PHOSPHATE PHOSPHOHYDROLASE"/>
    <property type="match status" value="1"/>
</dbReference>
<keyword evidence="5" id="KW-1133">Transmembrane helix</keyword>
<gene>
    <name evidence="9" type="ORF">NPE20_16225</name>
</gene>
<comment type="subcellular location">
    <subcellularLocation>
        <location evidence="1">Cell membrane</location>
        <topology evidence="1">Multi-pass membrane protein</topology>
    </subcellularLocation>
</comment>
<evidence type="ECO:0000256" key="7">
    <source>
        <dbReference type="SAM" id="SignalP"/>
    </source>
</evidence>
<protein>
    <submittedName>
        <fullName evidence="9">Phosphatase PAP2 family protein</fullName>
    </submittedName>
</protein>
<comment type="caution">
    <text evidence="9">The sequence shown here is derived from an EMBL/GenBank/DDBJ whole genome shotgun (WGS) entry which is preliminary data.</text>
</comment>
<keyword evidence="2" id="KW-1003">Cell membrane</keyword>
<dbReference type="InterPro" id="IPR000326">
    <property type="entry name" value="PAP2/HPO"/>
</dbReference>
<evidence type="ECO:0000256" key="6">
    <source>
        <dbReference type="ARBA" id="ARBA00023136"/>
    </source>
</evidence>
<evidence type="ECO:0000256" key="4">
    <source>
        <dbReference type="ARBA" id="ARBA00022801"/>
    </source>
</evidence>
<proteinExistence type="predicted"/>
<organism evidence="9 10">
    <name type="scientific">Mucilaginibacter aquariorum</name>
    <dbReference type="NCBI Taxonomy" id="2967225"/>
    <lineage>
        <taxon>Bacteria</taxon>
        <taxon>Pseudomonadati</taxon>
        <taxon>Bacteroidota</taxon>
        <taxon>Sphingobacteriia</taxon>
        <taxon>Sphingobacteriales</taxon>
        <taxon>Sphingobacteriaceae</taxon>
        <taxon>Mucilaginibacter</taxon>
    </lineage>
</organism>
<dbReference type="CDD" id="cd03392">
    <property type="entry name" value="PAP2_like_2"/>
    <property type="match status" value="1"/>
</dbReference>
<keyword evidence="7" id="KW-0732">Signal</keyword>
<reference evidence="9 10" key="1">
    <citation type="submission" date="2022-07" db="EMBL/GenBank/DDBJ databases">
        <title>Mucilaginibacter sp. JC4.</title>
        <authorList>
            <person name="Le V."/>
            <person name="Ko S.-R."/>
            <person name="Ahn C.-Y."/>
            <person name="Oh H.-M."/>
        </authorList>
    </citation>
    <scope>NUCLEOTIDE SEQUENCE [LARGE SCALE GENOMIC DNA]</scope>
    <source>
        <strain evidence="9 10">JC4</strain>
    </source>
</reference>
<dbReference type="Pfam" id="PF01569">
    <property type="entry name" value="PAP2"/>
    <property type="match status" value="1"/>
</dbReference>
<dbReference type="Proteomes" id="UP001204376">
    <property type="component" value="Unassembled WGS sequence"/>
</dbReference>
<evidence type="ECO:0000256" key="2">
    <source>
        <dbReference type="ARBA" id="ARBA00022475"/>
    </source>
</evidence>
<evidence type="ECO:0000256" key="5">
    <source>
        <dbReference type="ARBA" id="ARBA00022989"/>
    </source>
</evidence>
<keyword evidence="4" id="KW-0378">Hydrolase</keyword>
<keyword evidence="6" id="KW-0472">Membrane</keyword>
<keyword evidence="3" id="KW-0812">Transmembrane</keyword>
<dbReference type="Gene3D" id="1.20.144.10">
    <property type="entry name" value="Phosphatidic acid phosphatase type 2/haloperoxidase"/>
    <property type="match status" value="1"/>
</dbReference>
<evidence type="ECO:0000313" key="9">
    <source>
        <dbReference type="EMBL" id="MCQ6959526.1"/>
    </source>
</evidence>
<dbReference type="InterPro" id="IPR036938">
    <property type="entry name" value="PAP2/HPO_sf"/>
</dbReference>